<accession>A0A8C4PDE5</accession>
<reference evidence="1" key="2">
    <citation type="submission" date="2025-09" db="UniProtKB">
        <authorList>
            <consortium name="Ensembl"/>
        </authorList>
    </citation>
    <scope>IDENTIFICATION</scope>
</reference>
<keyword evidence="2" id="KW-1185">Reference proteome</keyword>
<evidence type="ECO:0000313" key="2">
    <source>
        <dbReference type="Proteomes" id="UP000694423"/>
    </source>
</evidence>
<organism evidence="1 2">
    <name type="scientific">Dromaius novaehollandiae</name>
    <name type="common">Emu</name>
    <dbReference type="NCBI Taxonomy" id="8790"/>
    <lineage>
        <taxon>Eukaryota</taxon>
        <taxon>Metazoa</taxon>
        <taxon>Chordata</taxon>
        <taxon>Craniata</taxon>
        <taxon>Vertebrata</taxon>
        <taxon>Euteleostomi</taxon>
        <taxon>Archelosauria</taxon>
        <taxon>Archosauria</taxon>
        <taxon>Dinosauria</taxon>
        <taxon>Saurischia</taxon>
        <taxon>Theropoda</taxon>
        <taxon>Coelurosauria</taxon>
        <taxon>Aves</taxon>
        <taxon>Palaeognathae</taxon>
        <taxon>Casuariiformes</taxon>
        <taxon>Dromaiidae</taxon>
        <taxon>Dromaius</taxon>
    </lineage>
</organism>
<dbReference type="Proteomes" id="UP000694423">
    <property type="component" value="Unplaced"/>
</dbReference>
<evidence type="ECO:0000313" key="1">
    <source>
        <dbReference type="Ensembl" id="ENSDNVP00000024426.1"/>
    </source>
</evidence>
<reference evidence="1" key="1">
    <citation type="submission" date="2025-08" db="UniProtKB">
        <authorList>
            <consortium name="Ensembl"/>
        </authorList>
    </citation>
    <scope>IDENTIFICATION</scope>
</reference>
<dbReference type="Ensembl" id="ENSDNVT00000029549.1">
    <property type="protein sequence ID" value="ENSDNVP00000024426.1"/>
    <property type="gene ID" value="ENSDNVG00000016972.1"/>
</dbReference>
<dbReference type="AlphaFoldDB" id="A0A8C4PDE5"/>
<sequence length="75" mass="8522">MIASVARTLGTTCLRRVGRQLSQPGVESSRFLSRSLLKASSWSVDLMVLRYHHTERFKTRMIAWLLARQPSSTST</sequence>
<protein>
    <submittedName>
        <fullName evidence="1">Uncharacterized protein</fullName>
    </submittedName>
</protein>
<name>A0A8C4PDE5_DRONO</name>
<proteinExistence type="predicted"/>